<dbReference type="InterPro" id="IPR008979">
    <property type="entry name" value="Galactose-bd-like_sf"/>
</dbReference>
<dbReference type="GO" id="GO:0005975">
    <property type="term" value="P:carbohydrate metabolic process"/>
    <property type="evidence" value="ECO:0007669"/>
    <property type="project" value="InterPro"/>
</dbReference>
<name>A0A183UM37_TOXCA</name>
<dbReference type="InterPro" id="IPR048913">
    <property type="entry name" value="BetaGal_gal-bd"/>
</dbReference>
<keyword evidence="10" id="KW-1185">Reference proteome</keyword>
<evidence type="ECO:0000256" key="5">
    <source>
        <dbReference type="RuleBase" id="RU003679"/>
    </source>
</evidence>
<evidence type="ECO:0000259" key="8">
    <source>
        <dbReference type="Pfam" id="PF21317"/>
    </source>
</evidence>
<dbReference type="WBParaSite" id="TCNE_0000955701-mRNA-1">
    <property type="protein sequence ID" value="TCNE_0000955701-mRNA-1"/>
    <property type="gene ID" value="TCNE_0000955701"/>
</dbReference>
<sequence length="786" mass="90001">MIVKGRKDKDLWTFKAGEVELNSRLRRKVENNKIGLRCPPAMSNEQSIRRKLYQRKLRNMGQSKLIINGVNCQTTQLSNDPGICSKILTSSNMQHLPLVLTILLIFGGALVYSQSVPSFTIDRDNKQFLLDGKPFRYISGSIHYFRVHPDQWNDRLFRMRAAGLNAIQFYIPWNFHEVYEGKPQFEGSRNITRFLQLAMQNELYALVRIGPFTCGEWESGGHPWWLLKYKDIKMRTSDERYLAAVKRWFDILLPMLKPSLRKNGGPILMLQLENEYGSFSGCDRNYTAFLRDLAKSHFGDDEPMFGWHNRCIVRFALSAAMIQLQYASLLDRCKLYTIVYCIAIRIFSMSSNNITADGGDDSYLKCGTIPGVFATVDFGPTSREGIEHGFAAQRHYEPNGPLVNSEYYPGWFLLWNQKQPSDQPVHNVINGSMYMFELGASFNYYMFHGGTNFAFWNGGFPKTAVTTSYDYFAPLSEAADVTDKYIAVRDWIKTIEHWPNPPKTLPKNNPKTAYGVVPMRRITSLVSNETLQVASNGRSLSWRYPLTFEELQHPFGFVVYRSKLTKSGGNLSIPLFKDYAYVFVGEKYQGMLIDSLDDYEKRWLMIKGEIGDDLAIMIENRGRNIGNINDFKGILSNVTIDGSIMENWEHFPIPLPYLYDEDAKQRTVSGTPGLYAGHFNAKSQDDTFLNPQGWGKGQVFVNGFNVGRYWPSVGPQVTLYVPSSIICKRNMVLIMELTDASICSQSKCTVEFIDHPIFNFTSPTVASHFRRDDFRMKKLRDNLTSL</sequence>
<dbReference type="GO" id="GO:0004565">
    <property type="term" value="F:beta-galactosidase activity"/>
    <property type="evidence" value="ECO:0007669"/>
    <property type="project" value="UniProtKB-EC"/>
</dbReference>
<dbReference type="SUPFAM" id="SSF51445">
    <property type="entry name" value="(Trans)glycosidases"/>
    <property type="match status" value="1"/>
</dbReference>
<evidence type="ECO:0000256" key="1">
    <source>
        <dbReference type="ARBA" id="ARBA00009809"/>
    </source>
</evidence>
<feature type="domain" description="Glycoside hydrolase 35 catalytic" evidence="7">
    <location>
        <begin position="352"/>
        <end position="494"/>
    </location>
</feature>
<dbReference type="Pfam" id="PF21467">
    <property type="entry name" value="BetaGal_gal-bd"/>
    <property type="match status" value="1"/>
</dbReference>
<comment type="catalytic activity">
    <reaction evidence="4">
        <text>Hydrolysis of terminal non-reducing beta-D-galactose residues in beta-D-galactosides.</text>
        <dbReference type="EC" id="3.2.1.23"/>
    </reaction>
</comment>
<organism evidence="10 11">
    <name type="scientific">Toxocara canis</name>
    <name type="common">Canine roundworm</name>
    <dbReference type="NCBI Taxonomy" id="6265"/>
    <lineage>
        <taxon>Eukaryota</taxon>
        <taxon>Metazoa</taxon>
        <taxon>Ecdysozoa</taxon>
        <taxon>Nematoda</taxon>
        <taxon>Chromadorea</taxon>
        <taxon>Rhabditida</taxon>
        <taxon>Spirurina</taxon>
        <taxon>Ascaridomorpha</taxon>
        <taxon>Ascaridoidea</taxon>
        <taxon>Toxocaridae</taxon>
        <taxon>Toxocara</taxon>
    </lineage>
</organism>
<dbReference type="PROSITE" id="PS01182">
    <property type="entry name" value="GLYCOSYL_HYDROL_F35"/>
    <property type="match status" value="1"/>
</dbReference>
<protein>
    <recommendedName>
        <fullName evidence="4">Beta-galactosidase</fullName>
        <ecNumber evidence="4">3.2.1.23</ecNumber>
    </recommendedName>
</protein>
<feature type="domain" description="Beta-galactosidase galactose-binding" evidence="9">
    <location>
        <begin position="672"/>
        <end position="726"/>
    </location>
</feature>
<evidence type="ECO:0000256" key="4">
    <source>
        <dbReference type="RuleBase" id="RU000675"/>
    </source>
</evidence>
<feature type="transmembrane region" description="Helical" evidence="6">
    <location>
        <begin position="96"/>
        <end position="113"/>
    </location>
</feature>
<feature type="domain" description="Beta-galactosidase 1-like first all-beta" evidence="8">
    <location>
        <begin position="545"/>
        <end position="653"/>
    </location>
</feature>
<dbReference type="Gene3D" id="2.60.120.260">
    <property type="entry name" value="Galactose-binding domain-like"/>
    <property type="match status" value="2"/>
</dbReference>
<keyword evidence="6" id="KW-0812">Transmembrane</keyword>
<keyword evidence="6" id="KW-0472">Membrane</keyword>
<proteinExistence type="inferred from homology"/>
<evidence type="ECO:0000313" key="11">
    <source>
        <dbReference type="WBParaSite" id="TCNE_0000955701-mRNA-1"/>
    </source>
</evidence>
<keyword evidence="6" id="KW-1133">Transmembrane helix</keyword>
<evidence type="ECO:0000256" key="6">
    <source>
        <dbReference type="SAM" id="Phobius"/>
    </source>
</evidence>
<dbReference type="Proteomes" id="UP000050794">
    <property type="component" value="Unassembled WGS sequence"/>
</dbReference>
<reference evidence="11" key="1">
    <citation type="submission" date="2016-06" db="UniProtKB">
        <authorList>
            <consortium name="WormBaseParasite"/>
        </authorList>
    </citation>
    <scope>IDENTIFICATION</scope>
</reference>
<dbReference type="PRINTS" id="PR00742">
    <property type="entry name" value="GLHYDRLASE35"/>
</dbReference>
<evidence type="ECO:0000256" key="2">
    <source>
        <dbReference type="ARBA" id="ARBA00022801"/>
    </source>
</evidence>
<dbReference type="PANTHER" id="PTHR23421">
    <property type="entry name" value="BETA-GALACTOSIDASE RELATED"/>
    <property type="match status" value="1"/>
</dbReference>
<dbReference type="InterPro" id="IPR019801">
    <property type="entry name" value="Glyco_hydro_35_CS"/>
</dbReference>
<dbReference type="EC" id="3.2.1.23" evidence="4"/>
<keyword evidence="3 4" id="KW-0326">Glycosidase</keyword>
<dbReference type="Gene3D" id="3.20.20.80">
    <property type="entry name" value="Glycosidases"/>
    <property type="match status" value="2"/>
</dbReference>
<dbReference type="Pfam" id="PF01301">
    <property type="entry name" value="Glyco_hydro_35"/>
    <property type="match status" value="2"/>
</dbReference>
<dbReference type="InterPro" id="IPR031330">
    <property type="entry name" value="Gly_Hdrlase_35_cat"/>
</dbReference>
<evidence type="ECO:0000259" key="9">
    <source>
        <dbReference type="Pfam" id="PF21467"/>
    </source>
</evidence>
<dbReference type="SUPFAM" id="SSF49785">
    <property type="entry name" value="Galactose-binding domain-like"/>
    <property type="match status" value="1"/>
</dbReference>
<dbReference type="Pfam" id="PF21317">
    <property type="entry name" value="BetaGal_ABD_1"/>
    <property type="match status" value="1"/>
</dbReference>
<accession>A0A183UM37</accession>
<dbReference type="AlphaFoldDB" id="A0A183UM37"/>
<dbReference type="InterPro" id="IPR048912">
    <property type="entry name" value="BetaGal1-like_ABD1"/>
</dbReference>
<evidence type="ECO:0000256" key="3">
    <source>
        <dbReference type="ARBA" id="ARBA00023295"/>
    </source>
</evidence>
<evidence type="ECO:0000313" key="10">
    <source>
        <dbReference type="Proteomes" id="UP000050794"/>
    </source>
</evidence>
<feature type="domain" description="Glycoside hydrolase 35 catalytic" evidence="7">
    <location>
        <begin position="127"/>
        <end position="305"/>
    </location>
</feature>
<evidence type="ECO:0000259" key="7">
    <source>
        <dbReference type="Pfam" id="PF01301"/>
    </source>
</evidence>
<keyword evidence="2 4" id="KW-0378">Hydrolase</keyword>
<comment type="similarity">
    <text evidence="1 5">Belongs to the glycosyl hydrolase 35 family.</text>
</comment>
<dbReference type="InterPro" id="IPR017853">
    <property type="entry name" value="GH"/>
</dbReference>
<dbReference type="InterPro" id="IPR001944">
    <property type="entry name" value="Glycoside_Hdrlase_35"/>
</dbReference>